<sequence length="824" mass="92504">MATRILGLCCDSEGNSRQIQKISGSISSLLPIRDDCIDVFHKSIVDWLSSPELYGRHRFTVEPRQGNVVLSKECERTYNSIKARNDVLAEYTPEEKYALQHGTYHFIAFAPLDESQKRKLFGHASNLELLYAKLQSKACDVFSLPKIDSMELDDCITCLRRHPYVLMENPKMIFQLLVNEAESTAMSLEACTVMQQPKYQLPLRLEVVNRVQSKDPVITKFRCKTNVNCCDVLNNDEHSLLVCGCTEGFIQMFSLETGRELWCCQGDVVDVWTTEEERCNYCVFIPQHGAVVHGRFDEAVTFGGESKKLFPDNKHTFIDSCISQDRKTMVTRQTHLTADLMIWELDTGKLLACLEQPTKSITCCTMSVCGQFVVSGSFDYGVSVWDTNASNNNCQHNTFGVNHPLIVDCLADLEGNSQFVLVNPSKKQSLTVCKLVTGAFETSSSTHVNLGSAHRSLGVSSRGDCLYVCGDSHHVNCPTLPFSVRIVPISNTTQWKYAREVDSERVLLRDLHTVYMCRTLENTTSTVMTDRGVQAISFSADGKHVYVLSKVRLSMYEASSGRFLCGNASIVNANSFALSPDGKAILIQTKDHYELWDCNLQHQVKSLEYPIPPQSFFGYINDDLVLFLSKQGFIQVWNLNELTLVETKNTNRSLIECCDIFAFERKDDNGNVHSHYRLLLCDRHGGLTLQDTFKARTIARNVPKGEIVKCCKFAPDGSSIATGHVDGTLRVWDGRHLELKKILNCGDGLVKGCGYLVQDLGDVIVSLSVSGTLRVWDNFSRQVLGFMHFESKLRRIATSPVDTQVCVALEDKIVIVNVHRPELD</sequence>
<organism evidence="2 3">
    <name type="scientific">Desmophyllum pertusum</name>
    <dbReference type="NCBI Taxonomy" id="174260"/>
    <lineage>
        <taxon>Eukaryota</taxon>
        <taxon>Metazoa</taxon>
        <taxon>Cnidaria</taxon>
        <taxon>Anthozoa</taxon>
        <taxon>Hexacorallia</taxon>
        <taxon>Scleractinia</taxon>
        <taxon>Caryophylliina</taxon>
        <taxon>Caryophylliidae</taxon>
        <taxon>Desmophyllum</taxon>
    </lineage>
</organism>
<protein>
    <submittedName>
        <fullName evidence="2">Uncharacterized protein</fullName>
    </submittedName>
</protein>
<dbReference type="SMART" id="SM00320">
    <property type="entry name" value="WD40"/>
    <property type="match status" value="4"/>
</dbReference>
<gene>
    <name evidence="2" type="ORF">OS493_009711</name>
</gene>
<proteinExistence type="predicted"/>
<reference evidence="2" key="1">
    <citation type="submission" date="2023-01" db="EMBL/GenBank/DDBJ databases">
        <title>Genome assembly of the deep-sea coral Lophelia pertusa.</title>
        <authorList>
            <person name="Herrera S."/>
            <person name="Cordes E."/>
        </authorList>
    </citation>
    <scope>NUCLEOTIDE SEQUENCE</scope>
    <source>
        <strain evidence="2">USNM1676648</strain>
        <tissue evidence="2">Polyp</tissue>
    </source>
</reference>
<keyword evidence="1" id="KW-0853">WD repeat</keyword>
<dbReference type="InterPro" id="IPR015943">
    <property type="entry name" value="WD40/YVTN_repeat-like_dom_sf"/>
</dbReference>
<dbReference type="PROSITE" id="PS50082">
    <property type="entry name" value="WD_REPEATS_2"/>
    <property type="match status" value="1"/>
</dbReference>
<dbReference type="InterPro" id="IPR001680">
    <property type="entry name" value="WD40_rpt"/>
</dbReference>
<keyword evidence="3" id="KW-1185">Reference proteome</keyword>
<dbReference type="AlphaFoldDB" id="A0A9W9YRA0"/>
<comment type="caution">
    <text evidence="2">The sequence shown here is derived from an EMBL/GenBank/DDBJ whole genome shotgun (WGS) entry which is preliminary data.</text>
</comment>
<feature type="repeat" description="WD" evidence="1">
    <location>
        <begin position="708"/>
        <end position="733"/>
    </location>
</feature>
<evidence type="ECO:0000256" key="1">
    <source>
        <dbReference type="PROSITE-ProRule" id="PRU00221"/>
    </source>
</evidence>
<dbReference type="PANTHER" id="PTHR19879">
    <property type="entry name" value="TRANSCRIPTION INITIATION FACTOR TFIID"/>
    <property type="match status" value="1"/>
</dbReference>
<evidence type="ECO:0000313" key="2">
    <source>
        <dbReference type="EMBL" id="KAJ7363552.1"/>
    </source>
</evidence>
<dbReference type="Pfam" id="PF00400">
    <property type="entry name" value="WD40"/>
    <property type="match status" value="2"/>
</dbReference>
<dbReference type="Gene3D" id="2.130.10.10">
    <property type="entry name" value="YVTN repeat-like/Quinoprotein amine dehydrogenase"/>
    <property type="match status" value="3"/>
</dbReference>
<dbReference type="Proteomes" id="UP001163046">
    <property type="component" value="Unassembled WGS sequence"/>
</dbReference>
<dbReference type="InterPro" id="IPR011047">
    <property type="entry name" value="Quinoprotein_ADH-like_sf"/>
</dbReference>
<dbReference type="SUPFAM" id="SSF50998">
    <property type="entry name" value="Quinoprotein alcohol dehydrogenase-like"/>
    <property type="match status" value="1"/>
</dbReference>
<dbReference type="EMBL" id="MU827305">
    <property type="protein sequence ID" value="KAJ7363552.1"/>
    <property type="molecule type" value="Genomic_DNA"/>
</dbReference>
<accession>A0A9W9YRA0</accession>
<evidence type="ECO:0000313" key="3">
    <source>
        <dbReference type="Proteomes" id="UP001163046"/>
    </source>
</evidence>
<dbReference type="OrthoDB" id="5956939at2759"/>
<name>A0A9W9YRA0_9CNID</name>
<dbReference type="PANTHER" id="PTHR19879:SF9">
    <property type="entry name" value="TRANSCRIPTION INITIATION FACTOR TFIID SUBUNIT 5"/>
    <property type="match status" value="1"/>
</dbReference>